<dbReference type="Pfam" id="PF10324">
    <property type="entry name" value="7TM_GPCR_Srw"/>
    <property type="match status" value="2"/>
</dbReference>
<dbReference type="GO" id="GO:0008528">
    <property type="term" value="F:G protein-coupled peptide receptor activity"/>
    <property type="evidence" value="ECO:0007669"/>
    <property type="project" value="InterPro"/>
</dbReference>
<reference evidence="9" key="1">
    <citation type="submission" date="2018-04" db="EMBL/GenBank/DDBJ databases">
        <authorList>
            <person name="Go L.Y."/>
            <person name="Mitchell J.A."/>
        </authorList>
    </citation>
    <scope>NUCLEOTIDE SEQUENCE</scope>
    <source>
        <tissue evidence="9">Whole organism</tissue>
    </source>
</reference>
<dbReference type="SUPFAM" id="SSF81321">
    <property type="entry name" value="Family A G protein-coupled receptor-like"/>
    <property type="match status" value="1"/>
</dbReference>
<feature type="compositionally biased region" description="Low complexity" evidence="6">
    <location>
        <begin position="546"/>
        <end position="561"/>
    </location>
</feature>
<comment type="similarity">
    <text evidence="2">Belongs to the G-protein coupled receptor 1 family.</text>
</comment>
<dbReference type="PRINTS" id="PR00237">
    <property type="entry name" value="GPCRRHODOPSN"/>
</dbReference>
<dbReference type="InterPro" id="IPR000276">
    <property type="entry name" value="GPCR_Rhodpsn"/>
</dbReference>
<dbReference type="GO" id="GO:0016020">
    <property type="term" value="C:membrane"/>
    <property type="evidence" value="ECO:0007669"/>
    <property type="project" value="UniProtKB-SubCell"/>
</dbReference>
<organism evidence="9">
    <name type="scientific">Culicoides sonorensis</name>
    <name type="common">Biting midge</name>
    <dbReference type="NCBI Taxonomy" id="179676"/>
    <lineage>
        <taxon>Eukaryota</taxon>
        <taxon>Metazoa</taxon>
        <taxon>Ecdysozoa</taxon>
        <taxon>Arthropoda</taxon>
        <taxon>Hexapoda</taxon>
        <taxon>Insecta</taxon>
        <taxon>Pterygota</taxon>
        <taxon>Neoptera</taxon>
        <taxon>Endopterygota</taxon>
        <taxon>Diptera</taxon>
        <taxon>Nematocera</taxon>
        <taxon>Chironomoidea</taxon>
        <taxon>Ceratopogonidae</taxon>
        <taxon>Ceratopogoninae</taxon>
        <taxon>Culicoides</taxon>
        <taxon>Monoculicoides</taxon>
    </lineage>
</organism>
<evidence type="ECO:0000313" key="10">
    <source>
        <dbReference type="EMBL" id="SSX25567.1"/>
    </source>
</evidence>
<evidence type="ECO:0000256" key="2">
    <source>
        <dbReference type="ARBA" id="ARBA00010663"/>
    </source>
</evidence>
<dbReference type="InterPro" id="IPR019427">
    <property type="entry name" value="7TM_GPCR_serpentine_rcpt_Srw"/>
</dbReference>
<dbReference type="InterPro" id="IPR052954">
    <property type="entry name" value="GPCR-Ligand_Int"/>
</dbReference>
<feature type="transmembrane region" description="Helical" evidence="7">
    <location>
        <begin position="88"/>
        <end position="114"/>
    </location>
</feature>
<dbReference type="PANTHER" id="PTHR46641">
    <property type="entry name" value="FMRFAMIDE RECEPTOR-RELATED"/>
    <property type="match status" value="1"/>
</dbReference>
<dbReference type="CDD" id="cd14978">
    <property type="entry name" value="7tmA_FMRFamide_R-like"/>
    <property type="match status" value="1"/>
</dbReference>
<keyword evidence="3 7" id="KW-0812">Transmembrane</keyword>
<feature type="domain" description="G-protein coupled receptors family 1 profile" evidence="8">
    <location>
        <begin position="28"/>
        <end position="417"/>
    </location>
</feature>
<evidence type="ECO:0000256" key="5">
    <source>
        <dbReference type="ARBA" id="ARBA00023136"/>
    </source>
</evidence>
<feature type="transmembrane region" description="Helical" evidence="7">
    <location>
        <begin position="135"/>
        <end position="152"/>
    </location>
</feature>
<evidence type="ECO:0000256" key="3">
    <source>
        <dbReference type="ARBA" id="ARBA00022692"/>
    </source>
</evidence>
<dbReference type="VEuPathDB" id="VectorBase:CSON012471"/>
<comment type="subcellular location">
    <subcellularLocation>
        <location evidence="1">Membrane</location>
    </subcellularLocation>
</comment>
<protein>
    <submittedName>
        <fullName evidence="9">CSON012471 protein</fullName>
    </submittedName>
</protein>
<feature type="transmembrane region" description="Helical" evidence="7">
    <location>
        <begin position="47"/>
        <end position="68"/>
    </location>
</feature>
<feature type="transmembrane region" description="Helical" evidence="7">
    <location>
        <begin position="12"/>
        <end position="35"/>
    </location>
</feature>
<feature type="compositionally biased region" description="Polar residues" evidence="6">
    <location>
        <begin position="603"/>
        <end position="612"/>
    </location>
</feature>
<dbReference type="InterPro" id="IPR017452">
    <property type="entry name" value="GPCR_Rhodpsn_7TM"/>
</dbReference>
<evidence type="ECO:0000256" key="1">
    <source>
        <dbReference type="ARBA" id="ARBA00004370"/>
    </source>
</evidence>
<gene>
    <name evidence="9" type="primary">CSON012471</name>
</gene>
<keyword evidence="4 7" id="KW-1133">Transmembrane helix</keyword>
<accession>A0A336KJS5</accession>
<evidence type="ECO:0000256" key="6">
    <source>
        <dbReference type="SAM" id="MobiDB-lite"/>
    </source>
</evidence>
<sequence length="638" mass="71655">MNDETLEACRYYFQRILIPCVVTIGILGNFVNVIVLTRRRMRCSTNVYLTALAVSDIIFLIFAYIISLEHYPNWHSVKYELYWRTYGIQHWFVDAAAYTSIYLTVSFTIERYIVVCHPLRGQYYIKNSTKNAKRVISVVVILCFLSTITTSLEYQLSVETKYIDKSTHKLCENFSYVSAMQQQLVLPSSSSSSTSNETSEFLISNKPIPDSSPMNISGHDIERSVNDVTTFDTNSDYVDTILTDGNQTTALSDNVTTLINVPYNNNENGVQLPCTTDVIEETTLHVVNSPLGENPTYKQVFFLFTSIVFVFLPLILLGTFNCFLVSAVRRSHKMRHKMTNSRITNDAMSAQENKITIILIAVVVLFLICQTPSAINLLYSAFAKDTKDKATENLHRALGNLWNFLITINAACNFILYCALSDKYRQTIKSFFKSRKLQRQNTVTSRFSRTATKRLTSSFHGGDNFVANQENFKRIPSIPANTKRPSQLPPSASKSSIMKIPRVSISQRPSLTPSDILNVNKTSSRKSSNASIQLRISTIGTPLNFNNSSNNSNNSNNNNNSHAKCLLQPSDSQTSLTRSQSLILPSSIKHAPDCKSHPDNVSGIGTNANSNKVAKKNDDEIVQNKNNINDISIENDKK</sequence>
<evidence type="ECO:0000313" key="9">
    <source>
        <dbReference type="EMBL" id="SSX05206.1"/>
    </source>
</evidence>
<keyword evidence="5 7" id="KW-0472">Membrane</keyword>
<feature type="region of interest" description="Disordered" evidence="6">
    <location>
        <begin position="474"/>
        <end position="621"/>
    </location>
</feature>
<feature type="transmembrane region" description="Helical" evidence="7">
    <location>
        <begin position="300"/>
        <end position="328"/>
    </location>
</feature>
<reference evidence="10" key="2">
    <citation type="submission" date="2018-07" db="EMBL/GenBank/DDBJ databases">
        <authorList>
            <person name="Quirk P.G."/>
            <person name="Krulwich T.A."/>
        </authorList>
    </citation>
    <scope>NUCLEOTIDE SEQUENCE</scope>
</reference>
<dbReference type="PROSITE" id="PS50262">
    <property type="entry name" value="G_PROTEIN_RECEP_F1_2"/>
    <property type="match status" value="1"/>
</dbReference>
<feature type="transmembrane region" description="Helical" evidence="7">
    <location>
        <begin position="401"/>
        <end position="420"/>
    </location>
</feature>
<feature type="compositionally biased region" description="Polar residues" evidence="6">
    <location>
        <begin position="479"/>
        <end position="496"/>
    </location>
</feature>
<evidence type="ECO:0000256" key="4">
    <source>
        <dbReference type="ARBA" id="ARBA00022989"/>
    </source>
</evidence>
<proteinExistence type="inferred from homology"/>
<name>A0A336KJS5_CULSO</name>
<dbReference type="AlphaFoldDB" id="A0A336KJS5"/>
<feature type="compositionally biased region" description="Polar residues" evidence="6">
    <location>
        <begin position="504"/>
        <end position="545"/>
    </location>
</feature>
<dbReference type="EMBL" id="UFQS01000594">
    <property type="protein sequence ID" value="SSX05206.1"/>
    <property type="molecule type" value="Genomic_DNA"/>
</dbReference>
<feature type="compositionally biased region" description="Polar residues" evidence="6">
    <location>
        <begin position="569"/>
        <end position="584"/>
    </location>
</feature>
<dbReference type="PANTHER" id="PTHR46641:SF22">
    <property type="entry name" value="PROCTOLIN RECEPTOR, ISOFORM A"/>
    <property type="match status" value="1"/>
</dbReference>
<dbReference type="EMBL" id="UFQT01000594">
    <property type="protein sequence ID" value="SSX25567.1"/>
    <property type="molecule type" value="Genomic_DNA"/>
</dbReference>
<evidence type="ECO:0000259" key="8">
    <source>
        <dbReference type="PROSITE" id="PS50262"/>
    </source>
</evidence>
<feature type="transmembrane region" description="Helical" evidence="7">
    <location>
        <begin position="357"/>
        <end position="381"/>
    </location>
</feature>
<dbReference type="Gene3D" id="1.20.1070.10">
    <property type="entry name" value="Rhodopsin 7-helix transmembrane proteins"/>
    <property type="match status" value="2"/>
</dbReference>
<evidence type="ECO:0000256" key="7">
    <source>
        <dbReference type="SAM" id="Phobius"/>
    </source>
</evidence>